<evidence type="ECO:0000313" key="8">
    <source>
        <dbReference type="Proteomes" id="UP000440578"/>
    </source>
</evidence>
<dbReference type="InterPro" id="IPR001752">
    <property type="entry name" value="Kinesin_motor_dom"/>
</dbReference>
<keyword evidence="4" id="KW-0963">Cytoplasm</keyword>
<dbReference type="EMBL" id="VIIS01001482">
    <property type="protein sequence ID" value="KAF0297533.1"/>
    <property type="molecule type" value="Genomic_DNA"/>
</dbReference>
<dbReference type="GO" id="GO:0003777">
    <property type="term" value="F:microtubule motor activity"/>
    <property type="evidence" value="ECO:0007669"/>
    <property type="project" value="InterPro"/>
</dbReference>
<protein>
    <submittedName>
        <fullName evidence="7">Kinesin-like protein KIN-14E</fullName>
    </submittedName>
</protein>
<feature type="domain" description="Kinesin motor" evidence="6">
    <location>
        <begin position="1"/>
        <end position="210"/>
    </location>
</feature>
<evidence type="ECO:0000256" key="2">
    <source>
        <dbReference type="ARBA" id="ARBA00022741"/>
    </source>
</evidence>
<dbReference type="PROSITE" id="PS50067">
    <property type="entry name" value="KINESIN_MOTOR_2"/>
    <property type="match status" value="1"/>
</dbReference>
<sequence>MDGYNVCICAYGQTGSGKTHTLLGDEQAPGVAPRAFRRLFELAQARAAQTSCAISTYMLELYNDRLVDLLAPAGARTDEKLEVGREVKKDRRGTVVVSGAALLPCQDAAHLQLLFERAVGARRTGATRMNAASSRSHLVIGVTVEATSRVNGAVTRGKLSLLDLAGSERAAKSGADADQLREANAINKSLSALADVISSLAAGQNFIPYR</sequence>
<dbReference type="OrthoDB" id="3176171at2759"/>
<evidence type="ECO:0000313" key="7">
    <source>
        <dbReference type="EMBL" id="KAF0297533.1"/>
    </source>
</evidence>
<evidence type="ECO:0000256" key="4">
    <source>
        <dbReference type="ARBA" id="ARBA00023212"/>
    </source>
</evidence>
<dbReference type="InterPro" id="IPR027640">
    <property type="entry name" value="Kinesin-like_fam"/>
</dbReference>
<organism evidence="7 8">
    <name type="scientific">Amphibalanus amphitrite</name>
    <name type="common">Striped barnacle</name>
    <name type="synonym">Balanus amphitrite</name>
    <dbReference type="NCBI Taxonomy" id="1232801"/>
    <lineage>
        <taxon>Eukaryota</taxon>
        <taxon>Metazoa</taxon>
        <taxon>Ecdysozoa</taxon>
        <taxon>Arthropoda</taxon>
        <taxon>Crustacea</taxon>
        <taxon>Multicrustacea</taxon>
        <taxon>Cirripedia</taxon>
        <taxon>Thoracica</taxon>
        <taxon>Thoracicalcarea</taxon>
        <taxon>Balanomorpha</taxon>
        <taxon>Balanoidea</taxon>
        <taxon>Balanidae</taxon>
        <taxon>Amphibalaninae</taxon>
        <taxon>Amphibalanus</taxon>
    </lineage>
</organism>
<gene>
    <name evidence="7" type="primary">KIN14E_1</name>
    <name evidence="7" type="ORF">FJT64_005014</name>
</gene>
<dbReference type="PRINTS" id="PR00380">
    <property type="entry name" value="KINESINHEAVY"/>
</dbReference>
<keyword evidence="2 5" id="KW-0547">Nucleotide-binding</keyword>
<dbReference type="Proteomes" id="UP000440578">
    <property type="component" value="Unassembled WGS sequence"/>
</dbReference>
<dbReference type="PANTHER" id="PTHR47972:SF16">
    <property type="entry name" value="KINESIN-LIKE PROTEIN"/>
    <property type="match status" value="1"/>
</dbReference>
<dbReference type="InterPro" id="IPR036961">
    <property type="entry name" value="Kinesin_motor_dom_sf"/>
</dbReference>
<dbReference type="GO" id="GO:0005524">
    <property type="term" value="F:ATP binding"/>
    <property type="evidence" value="ECO:0007669"/>
    <property type="project" value="UniProtKB-UniRule"/>
</dbReference>
<dbReference type="GO" id="GO:0007018">
    <property type="term" value="P:microtubule-based movement"/>
    <property type="evidence" value="ECO:0007669"/>
    <property type="project" value="InterPro"/>
</dbReference>
<name>A0A6A4VV53_AMPAM</name>
<proteinExistence type="inferred from homology"/>
<reference evidence="7 8" key="1">
    <citation type="submission" date="2019-07" db="EMBL/GenBank/DDBJ databases">
        <title>Draft genome assembly of a fouling barnacle, Amphibalanus amphitrite (Darwin, 1854): The first reference genome for Thecostraca.</title>
        <authorList>
            <person name="Kim W."/>
        </authorList>
    </citation>
    <scope>NUCLEOTIDE SEQUENCE [LARGE SCALE GENOMIC DNA]</scope>
    <source>
        <strain evidence="7">SNU_AA5</strain>
        <tissue evidence="7">Soma without cirri and trophi</tissue>
    </source>
</reference>
<comment type="subcellular location">
    <subcellularLocation>
        <location evidence="1">Cytoplasm</location>
        <location evidence="1">Cytoskeleton</location>
    </subcellularLocation>
</comment>
<dbReference type="AlphaFoldDB" id="A0A6A4VV53"/>
<dbReference type="SUPFAM" id="SSF52540">
    <property type="entry name" value="P-loop containing nucleoside triphosphate hydrolases"/>
    <property type="match status" value="1"/>
</dbReference>
<evidence type="ECO:0000256" key="5">
    <source>
        <dbReference type="PROSITE-ProRule" id="PRU00283"/>
    </source>
</evidence>
<dbReference type="InterPro" id="IPR027417">
    <property type="entry name" value="P-loop_NTPase"/>
</dbReference>
<evidence type="ECO:0000256" key="1">
    <source>
        <dbReference type="ARBA" id="ARBA00004245"/>
    </source>
</evidence>
<dbReference type="PANTHER" id="PTHR47972">
    <property type="entry name" value="KINESIN-LIKE PROTEIN KLP-3"/>
    <property type="match status" value="1"/>
</dbReference>
<dbReference type="GO" id="GO:0008017">
    <property type="term" value="F:microtubule binding"/>
    <property type="evidence" value="ECO:0007669"/>
    <property type="project" value="InterPro"/>
</dbReference>
<keyword evidence="4" id="KW-0206">Cytoskeleton</keyword>
<keyword evidence="5" id="KW-0505">Motor protein</keyword>
<dbReference type="Pfam" id="PF00225">
    <property type="entry name" value="Kinesin"/>
    <property type="match status" value="1"/>
</dbReference>
<comment type="caution">
    <text evidence="7">The sequence shown here is derived from an EMBL/GenBank/DDBJ whole genome shotgun (WGS) entry which is preliminary data.</text>
</comment>
<dbReference type="SMART" id="SM00129">
    <property type="entry name" value="KISc"/>
    <property type="match status" value="1"/>
</dbReference>
<feature type="binding site" evidence="5">
    <location>
        <begin position="12"/>
        <end position="19"/>
    </location>
    <ligand>
        <name>ATP</name>
        <dbReference type="ChEBI" id="CHEBI:30616"/>
    </ligand>
</feature>
<evidence type="ECO:0000256" key="3">
    <source>
        <dbReference type="ARBA" id="ARBA00022840"/>
    </source>
</evidence>
<keyword evidence="8" id="KW-1185">Reference proteome</keyword>
<keyword evidence="3 5" id="KW-0067">ATP-binding</keyword>
<accession>A0A6A4VV53</accession>
<dbReference type="GO" id="GO:0015630">
    <property type="term" value="C:microtubule cytoskeleton"/>
    <property type="evidence" value="ECO:0007669"/>
    <property type="project" value="UniProtKB-ARBA"/>
</dbReference>
<comment type="similarity">
    <text evidence="5">Belongs to the TRAFAC class myosin-kinesin ATPase superfamily. Kinesin family.</text>
</comment>
<evidence type="ECO:0000259" key="6">
    <source>
        <dbReference type="PROSITE" id="PS50067"/>
    </source>
</evidence>
<dbReference type="Gene3D" id="3.40.850.10">
    <property type="entry name" value="Kinesin motor domain"/>
    <property type="match status" value="1"/>
</dbReference>